<evidence type="ECO:0000313" key="1">
    <source>
        <dbReference type="EMBL" id="ASJ01639.1"/>
    </source>
</evidence>
<organism evidence="1 2">
    <name type="scientific">Thermococcus gorgonarius</name>
    <dbReference type="NCBI Taxonomy" id="71997"/>
    <lineage>
        <taxon>Archaea</taxon>
        <taxon>Methanobacteriati</taxon>
        <taxon>Methanobacteriota</taxon>
        <taxon>Thermococci</taxon>
        <taxon>Thermococcales</taxon>
        <taxon>Thermococcaceae</taxon>
        <taxon>Thermococcus</taxon>
    </lineage>
</organism>
<dbReference type="EMBL" id="CP014855">
    <property type="protein sequence ID" value="ASJ01639.1"/>
    <property type="molecule type" value="Genomic_DNA"/>
</dbReference>
<reference evidence="1 2" key="1">
    <citation type="submission" date="2016-03" db="EMBL/GenBank/DDBJ databases">
        <title>Complete genome sequence of Thermococcus gorgonarius.</title>
        <authorList>
            <person name="Oger P.M."/>
        </authorList>
    </citation>
    <scope>NUCLEOTIDE SEQUENCE [LARGE SCALE GENOMIC DNA]</scope>
    <source>
        <strain evidence="1 2">W-12</strain>
    </source>
</reference>
<dbReference type="RefSeq" id="WP_088885970.1">
    <property type="nucleotide sequence ID" value="NZ_CP014855.1"/>
</dbReference>
<keyword evidence="2" id="KW-1185">Reference proteome</keyword>
<dbReference type="AlphaFoldDB" id="A0A2Z2M8G9"/>
<dbReference type="PANTHER" id="PTHR37171">
    <property type="entry name" value="SERINE/THREONINE-PROTEIN KINASE YRZF-RELATED"/>
    <property type="match status" value="1"/>
</dbReference>
<dbReference type="GeneID" id="33332721"/>
<keyword evidence="1" id="KW-0418">Kinase</keyword>
<gene>
    <name evidence="1" type="ORF">A3K92_09175</name>
</gene>
<dbReference type="InterPro" id="IPR052396">
    <property type="entry name" value="Meiotic_Drive_Suppr_Kinase"/>
</dbReference>
<dbReference type="Proteomes" id="UP000250134">
    <property type="component" value="Chromosome"/>
</dbReference>
<protein>
    <submittedName>
        <fullName evidence="1">Serine/threonine protein kinase</fullName>
    </submittedName>
</protein>
<evidence type="ECO:0000313" key="2">
    <source>
        <dbReference type="Proteomes" id="UP000250134"/>
    </source>
</evidence>
<dbReference type="GO" id="GO:0004674">
    <property type="term" value="F:protein serine/threonine kinase activity"/>
    <property type="evidence" value="ECO:0007669"/>
    <property type="project" value="UniProtKB-KW"/>
</dbReference>
<keyword evidence="1" id="KW-0808">Transferase</keyword>
<dbReference type="KEGG" id="tgg:A3K92_09175"/>
<sequence length="215" mass="24575">MFEHLIPRPTVEAIMEHLEELGIGELTPFSKGTTSLVFTGNLGEKKVVVKLQRPDSPRNNFEREAKLIRVVSKFGITPPLLFTGVFKGLNYMVREFASGEPILYADLEKSHIIEIALKTALLDRLGLDHGQIQGGKHIIIGKRVYFIDFEKAGWRKPRNLTSAMAMMFLGDNSIAKRVREKFSLDRDFLDELRDELREYKKTGRLSGILRFLSRL</sequence>
<name>A0A2Z2M8G9_THEGO</name>
<dbReference type="SUPFAM" id="SSF56112">
    <property type="entry name" value="Protein kinase-like (PK-like)"/>
    <property type="match status" value="1"/>
</dbReference>
<dbReference type="InterPro" id="IPR011009">
    <property type="entry name" value="Kinase-like_dom_sf"/>
</dbReference>
<proteinExistence type="predicted"/>
<dbReference type="OrthoDB" id="86092at2157"/>
<accession>A0A2Z2M8G9</accession>
<keyword evidence="1" id="KW-0723">Serine/threonine-protein kinase</keyword>
<dbReference type="PANTHER" id="PTHR37171:SF1">
    <property type="entry name" value="SERINE_THREONINE-PROTEIN KINASE YRZF-RELATED"/>
    <property type="match status" value="1"/>
</dbReference>